<comment type="caution">
    <text evidence="1">The sequence shown here is derived from an EMBL/GenBank/DDBJ whole genome shotgun (WGS) entry which is preliminary data.</text>
</comment>
<proteinExistence type="predicted"/>
<dbReference type="AlphaFoldDB" id="A0A9N9NSZ1"/>
<evidence type="ECO:0000313" key="2">
    <source>
        <dbReference type="Proteomes" id="UP000789342"/>
    </source>
</evidence>
<dbReference type="Proteomes" id="UP000789342">
    <property type="component" value="Unassembled WGS sequence"/>
</dbReference>
<accession>A0A9N9NSZ1</accession>
<sequence length="45" mass="5238">ALPRSLLPIINQDNPRHFENSISIISLMTFQRQRKTRPFVGARMS</sequence>
<name>A0A9N9NSZ1_9GLOM</name>
<reference evidence="1" key="1">
    <citation type="submission" date="2021-06" db="EMBL/GenBank/DDBJ databases">
        <authorList>
            <person name="Kallberg Y."/>
            <person name="Tangrot J."/>
            <person name="Rosling A."/>
        </authorList>
    </citation>
    <scope>NUCLEOTIDE SEQUENCE</scope>
    <source>
        <strain evidence="1">CL551</strain>
    </source>
</reference>
<protein>
    <submittedName>
        <fullName evidence="1">16420_t:CDS:1</fullName>
    </submittedName>
</protein>
<keyword evidence="2" id="KW-1185">Reference proteome</keyword>
<gene>
    <name evidence="1" type="ORF">AMORRO_LOCUS15694</name>
</gene>
<feature type="non-terminal residue" evidence="1">
    <location>
        <position position="1"/>
    </location>
</feature>
<organism evidence="1 2">
    <name type="scientific">Acaulospora morrowiae</name>
    <dbReference type="NCBI Taxonomy" id="94023"/>
    <lineage>
        <taxon>Eukaryota</taxon>
        <taxon>Fungi</taxon>
        <taxon>Fungi incertae sedis</taxon>
        <taxon>Mucoromycota</taxon>
        <taxon>Glomeromycotina</taxon>
        <taxon>Glomeromycetes</taxon>
        <taxon>Diversisporales</taxon>
        <taxon>Acaulosporaceae</taxon>
        <taxon>Acaulospora</taxon>
    </lineage>
</organism>
<dbReference type="EMBL" id="CAJVPV010038914">
    <property type="protein sequence ID" value="CAG8757472.1"/>
    <property type="molecule type" value="Genomic_DNA"/>
</dbReference>
<evidence type="ECO:0000313" key="1">
    <source>
        <dbReference type="EMBL" id="CAG8757472.1"/>
    </source>
</evidence>